<dbReference type="InterPro" id="IPR018647">
    <property type="entry name" value="SLFN_3-like_DNA/RNA_helicase"/>
</dbReference>
<reference evidence="2 3" key="1">
    <citation type="journal article" date="2019" name="Anaerobe">
        <title>Detection of Robinsoniella peoriensis in multiple bone samples of a trauma patient.</title>
        <authorList>
            <person name="Schrottner P."/>
            <person name="Hartwich K."/>
            <person name="Bunk B."/>
            <person name="Schober I."/>
            <person name="Helbig S."/>
            <person name="Rudolph W.W."/>
            <person name="Gunzer F."/>
        </authorList>
    </citation>
    <scope>NUCLEOTIDE SEQUENCE [LARGE SCALE GENOMIC DNA]</scope>
    <source>
        <strain evidence="2 3">DSM 106044</strain>
    </source>
</reference>
<name>A0A4U8Q2R4_9FIRM</name>
<protein>
    <recommendedName>
        <fullName evidence="1">GIY-YIG domain-containing protein</fullName>
    </recommendedName>
</protein>
<proteinExistence type="predicted"/>
<comment type="caution">
    <text evidence="2">The sequence shown here is derived from an EMBL/GenBank/DDBJ whole genome shotgun (WGS) entry which is preliminary data.</text>
</comment>
<keyword evidence="3" id="KW-1185">Reference proteome</keyword>
<evidence type="ECO:0000259" key="1">
    <source>
        <dbReference type="PROSITE" id="PS50164"/>
    </source>
</evidence>
<dbReference type="Gene3D" id="3.40.50.300">
    <property type="entry name" value="P-loop containing nucleotide triphosphate hydrolases"/>
    <property type="match status" value="1"/>
</dbReference>
<dbReference type="SUPFAM" id="SSF52540">
    <property type="entry name" value="P-loop containing nucleoside triphosphate hydrolases"/>
    <property type="match status" value="1"/>
</dbReference>
<dbReference type="RefSeq" id="WP_027296685.1">
    <property type="nucleotide sequence ID" value="NZ_CABMJZ010000070.1"/>
</dbReference>
<gene>
    <name evidence="2" type="ORF">DSM106044_04701</name>
</gene>
<dbReference type="OrthoDB" id="3193269at2"/>
<dbReference type="PROSITE" id="PS50164">
    <property type="entry name" value="GIY_YIG"/>
    <property type="match status" value="1"/>
</dbReference>
<dbReference type="EMBL" id="QGQD01000093">
    <property type="protein sequence ID" value="TLC98473.1"/>
    <property type="molecule type" value="Genomic_DNA"/>
</dbReference>
<feature type="domain" description="GIY-YIG" evidence="1">
    <location>
        <begin position="42"/>
        <end position="131"/>
    </location>
</feature>
<dbReference type="Proteomes" id="UP000306509">
    <property type="component" value="Unassembled WGS sequence"/>
</dbReference>
<accession>A0A4U8Q2R4</accession>
<dbReference type="Pfam" id="PF09848">
    <property type="entry name" value="SLFN-g3_helicase"/>
    <property type="match status" value="1"/>
</dbReference>
<dbReference type="InterPro" id="IPR027417">
    <property type="entry name" value="P-loop_NTPase"/>
</dbReference>
<evidence type="ECO:0000313" key="3">
    <source>
        <dbReference type="Proteomes" id="UP000306509"/>
    </source>
</evidence>
<dbReference type="CDD" id="cd10439">
    <property type="entry name" value="GIY-YIG_COG3410"/>
    <property type="match status" value="1"/>
</dbReference>
<evidence type="ECO:0000313" key="2">
    <source>
        <dbReference type="EMBL" id="TLC98473.1"/>
    </source>
</evidence>
<sequence>MTKIENLKPIIFQIEDNDASLKEFEERLQTAESEKVQDLILNYPTVYIHNWQESNDYEVYIGESNNVIQRTKQHYKEANDKKKWQYQLHKNRARLFLIGHEHFNKSLTLDIENRLMHYMMSIEHVKKVHNQNENPQNKYYTVEELDVIFHNIWSKLRKEDPNLFPTETEIKDSAIFKASPLHKMTPEQLQAKELIIQKVIRAMQGNQTKQLIFIEGEAGTGKTVLNSSTFYDLITKAGDLGMDQLQCYMMVNHTEQITVYEQIAKKLGITDKFVCKPTTFINHHTTEDPVDVAFIDEAHLLLTQGKQSYRGKNQLQDIIDRAKVTVVMFDENQILTTEQLWEAQVLDHFKTLAKQNHNYMELKNQLRISADKATVNWIDAFTKSRKLNKIPADKTGYEIKIFDQPVELELEIKRKISTKDCALSRMIATYDWEYSAKNRAKDWAKDRLRKYWEVSIGNWHKPWNYELEKELDRKQKKKIKSLSWAEQPQTVNEVGSTFTIQGFDLNYAGVILGPSVKYRNGKIIFDPVESHNAKAIQNRTLSDGTKEKFGEILIQHEVRVLMTRGVNGLYIYACDAELRKALKEAAAAI</sequence>
<dbReference type="STRING" id="180332.GCA_000797495_01976"/>
<organism evidence="2 3">
    <name type="scientific">Robinsoniella peoriensis</name>
    <dbReference type="NCBI Taxonomy" id="180332"/>
    <lineage>
        <taxon>Bacteria</taxon>
        <taxon>Bacillati</taxon>
        <taxon>Bacillota</taxon>
        <taxon>Clostridia</taxon>
        <taxon>Lachnospirales</taxon>
        <taxon>Lachnospiraceae</taxon>
        <taxon>Robinsoniella</taxon>
    </lineage>
</organism>
<dbReference type="AlphaFoldDB" id="A0A4U8Q2R4"/>
<dbReference type="InterPro" id="IPR000305">
    <property type="entry name" value="GIY-YIG_endonuc"/>
</dbReference>